<evidence type="ECO:0000313" key="2">
    <source>
        <dbReference type="EMBL" id="RXH88818.1"/>
    </source>
</evidence>
<dbReference type="Proteomes" id="UP000290289">
    <property type="component" value="Chromosome 9"/>
</dbReference>
<feature type="compositionally biased region" description="Basic residues" evidence="1">
    <location>
        <begin position="57"/>
        <end position="68"/>
    </location>
</feature>
<reference evidence="2 3" key="1">
    <citation type="submission" date="2018-10" db="EMBL/GenBank/DDBJ databases">
        <title>A high-quality apple genome assembly.</title>
        <authorList>
            <person name="Hu J."/>
        </authorList>
    </citation>
    <scope>NUCLEOTIDE SEQUENCE [LARGE SCALE GENOMIC DNA]</scope>
    <source>
        <strain evidence="3">cv. HFTH1</strain>
        <tissue evidence="2">Young leaf</tissue>
    </source>
</reference>
<keyword evidence="3" id="KW-1185">Reference proteome</keyword>
<gene>
    <name evidence="2" type="ORF">DVH24_000417</name>
</gene>
<evidence type="ECO:0000256" key="1">
    <source>
        <dbReference type="SAM" id="MobiDB-lite"/>
    </source>
</evidence>
<comment type="caution">
    <text evidence="2">The sequence shown here is derived from an EMBL/GenBank/DDBJ whole genome shotgun (WGS) entry which is preliminary data.</text>
</comment>
<accession>A0A498IZV7</accession>
<evidence type="ECO:0000313" key="3">
    <source>
        <dbReference type="Proteomes" id="UP000290289"/>
    </source>
</evidence>
<dbReference type="AlphaFoldDB" id="A0A498IZV7"/>
<proteinExistence type="predicted"/>
<sequence length="92" mass="10427">MQLVIQLITPTEVEKNARYLKNIFEEVQPSTKATSQCEYKAFEDVDDDSEVTPSSKVKGKAKTGHQGKRVLPSTSNSADYELVPRREFDEFT</sequence>
<protein>
    <submittedName>
        <fullName evidence="2">Uncharacterized protein</fullName>
    </submittedName>
</protein>
<organism evidence="2 3">
    <name type="scientific">Malus domestica</name>
    <name type="common">Apple</name>
    <name type="synonym">Pyrus malus</name>
    <dbReference type="NCBI Taxonomy" id="3750"/>
    <lineage>
        <taxon>Eukaryota</taxon>
        <taxon>Viridiplantae</taxon>
        <taxon>Streptophyta</taxon>
        <taxon>Embryophyta</taxon>
        <taxon>Tracheophyta</taxon>
        <taxon>Spermatophyta</taxon>
        <taxon>Magnoliopsida</taxon>
        <taxon>eudicotyledons</taxon>
        <taxon>Gunneridae</taxon>
        <taxon>Pentapetalae</taxon>
        <taxon>rosids</taxon>
        <taxon>fabids</taxon>
        <taxon>Rosales</taxon>
        <taxon>Rosaceae</taxon>
        <taxon>Amygdaloideae</taxon>
        <taxon>Maleae</taxon>
        <taxon>Malus</taxon>
    </lineage>
</organism>
<feature type="region of interest" description="Disordered" evidence="1">
    <location>
        <begin position="44"/>
        <end position="78"/>
    </location>
</feature>
<dbReference type="EMBL" id="RDQH01000335">
    <property type="protein sequence ID" value="RXH88818.1"/>
    <property type="molecule type" value="Genomic_DNA"/>
</dbReference>
<name>A0A498IZV7_MALDO</name>